<name>A0A3B0T1H5_9ZZZZ</name>
<gene>
    <name evidence="1" type="ORF">MNBD_BACTEROID05-625</name>
</gene>
<evidence type="ECO:0008006" key="2">
    <source>
        <dbReference type="Google" id="ProtNLM"/>
    </source>
</evidence>
<organism evidence="1">
    <name type="scientific">hydrothermal vent metagenome</name>
    <dbReference type="NCBI Taxonomy" id="652676"/>
    <lineage>
        <taxon>unclassified sequences</taxon>
        <taxon>metagenomes</taxon>
        <taxon>ecological metagenomes</taxon>
    </lineage>
</organism>
<sequence>FANYETSWIEEKLSGDMLTPNVFNTGLSYAKKVFESLSGTAALNYRDEEKTEGRNSFLAGEDSLGINLGLSYRPNSNFELYIDGRARNIWAESADRDPYNEFDVRAGARIALDSPFVWNPKGFIDGYVFKDLNGNLEFDENESGVPYAKVHIGKKEVVANSKGRFVTEVKAKSVQVEMDLDALPQGFVFTTPSIVEVNIAAHKFSNVNFGISTESGIYGLVYVDLNGNDTPDEEDDYLSRVELVMDRDVTVGSDGDGAYYFRGISPGVHKVSLKLNSIPIKYLPKIKLENEVNVEEGTTYVLHFPLKLAEDQ</sequence>
<dbReference type="AlphaFoldDB" id="A0A3B0T1H5"/>
<dbReference type="SUPFAM" id="SSF117074">
    <property type="entry name" value="Hypothetical protein PA1324"/>
    <property type="match status" value="1"/>
</dbReference>
<proteinExistence type="predicted"/>
<accession>A0A3B0T1H5</accession>
<feature type="non-terminal residue" evidence="1">
    <location>
        <position position="1"/>
    </location>
</feature>
<reference evidence="1" key="1">
    <citation type="submission" date="2018-06" db="EMBL/GenBank/DDBJ databases">
        <authorList>
            <person name="Zhirakovskaya E."/>
        </authorList>
    </citation>
    <scope>NUCLEOTIDE SEQUENCE</scope>
</reference>
<protein>
    <recommendedName>
        <fullName evidence="2">SD-repeat containing protein B domain-containing protein</fullName>
    </recommendedName>
</protein>
<dbReference type="EMBL" id="UOEN01000114">
    <property type="protein sequence ID" value="VAW12601.1"/>
    <property type="molecule type" value="Genomic_DNA"/>
</dbReference>
<evidence type="ECO:0000313" key="1">
    <source>
        <dbReference type="EMBL" id="VAW12601.1"/>
    </source>
</evidence>